<evidence type="ECO:0000256" key="2">
    <source>
        <dbReference type="ARBA" id="ARBA00023125"/>
    </source>
</evidence>
<keyword evidence="3" id="KW-0804">Transcription</keyword>
<evidence type="ECO:0000313" key="5">
    <source>
        <dbReference type="Proteomes" id="UP000215896"/>
    </source>
</evidence>
<dbReference type="InterPro" id="IPR050807">
    <property type="entry name" value="TransReg_Diox_bact_type"/>
</dbReference>
<name>A0A255GNZ2_9ACTN</name>
<evidence type="ECO:0000256" key="3">
    <source>
        <dbReference type="ARBA" id="ARBA00023163"/>
    </source>
</evidence>
<protein>
    <submittedName>
        <fullName evidence="4">Transcriptional regulator</fullName>
    </submittedName>
</protein>
<dbReference type="OrthoDB" id="9814553at2"/>
<dbReference type="Gene3D" id="1.10.260.40">
    <property type="entry name" value="lambda repressor-like DNA-binding domains"/>
    <property type="match status" value="1"/>
</dbReference>
<dbReference type="InterPro" id="IPR010982">
    <property type="entry name" value="Lambda_DNA-bd_dom_sf"/>
</dbReference>
<dbReference type="CDD" id="cd00093">
    <property type="entry name" value="HTH_XRE"/>
    <property type="match status" value="1"/>
</dbReference>
<dbReference type="AlphaFoldDB" id="A0A255GNZ2"/>
<dbReference type="RefSeq" id="WP_094404371.1">
    <property type="nucleotide sequence ID" value="NZ_NMVO01000001.1"/>
</dbReference>
<dbReference type="PANTHER" id="PTHR46797:SF23">
    <property type="entry name" value="HTH-TYPE TRANSCRIPTIONAL REGULATOR SUTR"/>
    <property type="match status" value="1"/>
</dbReference>
<keyword evidence="5" id="KW-1185">Reference proteome</keyword>
<dbReference type="InterPro" id="IPR001387">
    <property type="entry name" value="Cro/C1-type_HTH"/>
</dbReference>
<proteinExistence type="predicted"/>
<gene>
    <name evidence="4" type="ORF">CGZ94_01130</name>
</gene>
<dbReference type="PANTHER" id="PTHR46797">
    <property type="entry name" value="HTH-TYPE TRANSCRIPTIONAL REGULATOR"/>
    <property type="match status" value="1"/>
</dbReference>
<accession>A0A255GNZ2</accession>
<accession>A0A4R6LQ47</accession>
<keyword evidence="2" id="KW-0238">DNA-binding</keyword>
<dbReference type="PROSITE" id="PS50943">
    <property type="entry name" value="HTH_CROC1"/>
    <property type="match status" value="1"/>
</dbReference>
<dbReference type="GO" id="GO:0003677">
    <property type="term" value="F:DNA binding"/>
    <property type="evidence" value="ECO:0007669"/>
    <property type="project" value="UniProtKB-KW"/>
</dbReference>
<dbReference type="GO" id="GO:0003700">
    <property type="term" value="F:DNA-binding transcription factor activity"/>
    <property type="evidence" value="ECO:0007669"/>
    <property type="project" value="TreeGrafter"/>
</dbReference>
<sequence>MAHKALKKVLGEQVRAIRLARGLTQERIAEQLGVTVRYYAGLERGERNLSLSSVDALAEQLGATVTLAFDDV</sequence>
<dbReference type="EMBL" id="NMVO01000001">
    <property type="protein sequence ID" value="OYO17538.1"/>
    <property type="molecule type" value="Genomic_DNA"/>
</dbReference>
<reference evidence="4 5" key="1">
    <citation type="submission" date="2017-07" db="EMBL/GenBank/DDBJ databases">
        <title>Draft whole genome sequences of clinical Proprionibacteriaceae strains.</title>
        <authorList>
            <person name="Bernier A.-M."/>
            <person name="Bernard K."/>
            <person name="Domingo M.-C."/>
        </authorList>
    </citation>
    <scope>NUCLEOTIDE SEQUENCE [LARGE SCALE GENOMIC DNA]</scope>
    <source>
        <strain evidence="4 5">NML 030167</strain>
    </source>
</reference>
<comment type="caution">
    <text evidence="4">The sequence shown here is derived from an EMBL/GenBank/DDBJ whole genome shotgun (WGS) entry which is preliminary data.</text>
</comment>
<evidence type="ECO:0000313" key="4">
    <source>
        <dbReference type="EMBL" id="OYO17538.1"/>
    </source>
</evidence>
<evidence type="ECO:0000256" key="1">
    <source>
        <dbReference type="ARBA" id="ARBA00023015"/>
    </source>
</evidence>
<dbReference type="Pfam" id="PF01381">
    <property type="entry name" value="HTH_3"/>
    <property type="match status" value="1"/>
</dbReference>
<dbReference type="GO" id="GO:0005829">
    <property type="term" value="C:cytosol"/>
    <property type="evidence" value="ECO:0007669"/>
    <property type="project" value="TreeGrafter"/>
</dbReference>
<dbReference type="SUPFAM" id="SSF47413">
    <property type="entry name" value="lambda repressor-like DNA-binding domains"/>
    <property type="match status" value="1"/>
</dbReference>
<organism evidence="4 5">
    <name type="scientific">Enemella evansiae</name>
    <dbReference type="NCBI Taxonomy" id="2016499"/>
    <lineage>
        <taxon>Bacteria</taxon>
        <taxon>Bacillati</taxon>
        <taxon>Actinomycetota</taxon>
        <taxon>Actinomycetes</taxon>
        <taxon>Propionibacteriales</taxon>
        <taxon>Propionibacteriaceae</taxon>
        <taxon>Enemella</taxon>
    </lineage>
</organism>
<dbReference type="SMART" id="SM00530">
    <property type="entry name" value="HTH_XRE"/>
    <property type="match status" value="1"/>
</dbReference>
<keyword evidence="1" id="KW-0805">Transcription regulation</keyword>
<dbReference type="Proteomes" id="UP000215896">
    <property type="component" value="Unassembled WGS sequence"/>
</dbReference>